<feature type="transmembrane region" description="Helical" evidence="2">
    <location>
        <begin position="301"/>
        <end position="319"/>
    </location>
</feature>
<protein>
    <submittedName>
        <fullName evidence="3">Uncharacterized protein</fullName>
    </submittedName>
</protein>
<feature type="transmembrane region" description="Helical" evidence="2">
    <location>
        <begin position="54"/>
        <end position="76"/>
    </location>
</feature>
<feature type="compositionally biased region" description="Basic and acidic residues" evidence="1">
    <location>
        <begin position="146"/>
        <end position="157"/>
    </location>
</feature>
<dbReference type="PANTHER" id="PTHR37490:SF1">
    <property type="entry name" value="GLYCOSYLTRANSFERASE 2-LIKE DOMAIN-CONTAINING PROTEIN"/>
    <property type="match status" value="1"/>
</dbReference>
<evidence type="ECO:0000313" key="4">
    <source>
        <dbReference type="Proteomes" id="UP000812966"/>
    </source>
</evidence>
<dbReference type="EMBL" id="JABELV010000100">
    <property type="protein sequence ID" value="KAG7531049.1"/>
    <property type="molecule type" value="Genomic_DNA"/>
</dbReference>
<feature type="compositionally biased region" description="Low complexity" evidence="1">
    <location>
        <begin position="159"/>
        <end position="192"/>
    </location>
</feature>
<feature type="compositionally biased region" description="Low complexity" evidence="1">
    <location>
        <begin position="26"/>
        <end position="36"/>
    </location>
</feature>
<name>A0A8K0JKM0_9TREE</name>
<keyword evidence="4" id="KW-1185">Reference proteome</keyword>
<evidence type="ECO:0000313" key="3">
    <source>
        <dbReference type="EMBL" id="KAG7531049.1"/>
    </source>
</evidence>
<sequence length="733" mass="78952">MSTSDPPRPTSTTPPTRFTASLDKLSSTTRNSSKSSFPGDIAIPDLPLKSLHTLLVDVVTTTLPSALSLFLVIYLSSPHTRTDGLRGYVPVGIVVGRVVGEVGRRRLGLAVPGRLGEYGMEEEANGVMLGPSSGAGDTNVNVNGDDLEKQDRTRAEDISSTSVSTSPSSPSSSPSSSPTKSPTTSSSSTTPTRFRGRKAEILSGALEAALVLGLSLAVSGSGNGSGGNTGLGLGLLSFIGTPRPNNLNPILLLVSLITTYTSYTLYGGANGSEWTTVMGALGVVLLDAGRRWAGLGAARGNLGVGTAIALTTLGTILIHPLNAPTLAAIFVMFFVILVFALNPPKLVSSPGPKQKTVYRELAVCTGLLGVLQEARGGMWVLAGMFGLGWVVARQDSQHIQQQQQLLGEQQKQTQDQHDDGASSAKRSRWARSVAGIVAFVAVMTSLWRSPGLGMGTIRGELGVVTGPNWRADVDFELALSHYDEPVEGLADTIRYVQDGLPRMSSSRVTVYSKKLEGSDRHGLQRLLRETKADEVVALANVGREGETYLQHIARRYSNPRAPLARQTFFLQPHLAWDWVAKPRLKEVYADTGFISFGPYLNASCTGDGSEKDSHGMSFPRISQIYAMFNGDLCPSTGFTVTWAGQFLASRKRIQDVPLQTYLNLLGYFDVEPNSDDPKAWIWKEQWWNAKPSDPTLGHWLERSWPSVFRCSQLDLADCGEQPGELCQCRDRVD</sequence>
<feature type="region of interest" description="Disordered" evidence="1">
    <location>
        <begin position="1"/>
        <end position="38"/>
    </location>
</feature>
<feature type="compositionally biased region" description="Low complexity" evidence="1">
    <location>
        <begin position="402"/>
        <end position="413"/>
    </location>
</feature>
<feature type="region of interest" description="Disordered" evidence="1">
    <location>
        <begin position="402"/>
        <end position="427"/>
    </location>
</feature>
<proteinExistence type="predicted"/>
<feature type="compositionally biased region" description="Low complexity" evidence="1">
    <location>
        <begin position="1"/>
        <end position="17"/>
    </location>
</feature>
<evidence type="ECO:0000256" key="1">
    <source>
        <dbReference type="SAM" id="MobiDB-lite"/>
    </source>
</evidence>
<feature type="transmembrane region" description="Helical" evidence="2">
    <location>
        <begin position="429"/>
        <end position="447"/>
    </location>
</feature>
<dbReference type="Proteomes" id="UP000812966">
    <property type="component" value="Unassembled WGS sequence"/>
</dbReference>
<comment type="caution">
    <text evidence="3">The sequence shown here is derived from an EMBL/GenBank/DDBJ whole genome shotgun (WGS) entry which is preliminary data.</text>
</comment>
<evidence type="ECO:0000256" key="2">
    <source>
        <dbReference type="SAM" id="Phobius"/>
    </source>
</evidence>
<gene>
    <name evidence="3" type="ORF">FFLO_04604</name>
</gene>
<keyword evidence="2" id="KW-1133">Transmembrane helix</keyword>
<accession>A0A8K0JKM0</accession>
<keyword evidence="2" id="KW-0472">Membrane</keyword>
<keyword evidence="2" id="KW-0812">Transmembrane</keyword>
<reference evidence="3" key="1">
    <citation type="submission" date="2020-04" db="EMBL/GenBank/DDBJ databases">
        <title>Analysis of mating type loci in Filobasidium floriforme.</title>
        <authorList>
            <person name="Nowrousian M."/>
        </authorList>
    </citation>
    <scope>NUCLEOTIDE SEQUENCE</scope>
    <source>
        <strain evidence="3">CBS 6242</strain>
    </source>
</reference>
<feature type="transmembrane region" description="Helical" evidence="2">
    <location>
        <begin position="247"/>
        <end position="266"/>
    </location>
</feature>
<dbReference type="PANTHER" id="PTHR37490">
    <property type="entry name" value="EXPRESSED PROTEIN"/>
    <property type="match status" value="1"/>
</dbReference>
<dbReference type="AlphaFoldDB" id="A0A8K0JKM0"/>
<feature type="region of interest" description="Disordered" evidence="1">
    <location>
        <begin position="126"/>
        <end position="195"/>
    </location>
</feature>
<feature type="transmembrane region" description="Helical" evidence="2">
    <location>
        <begin position="325"/>
        <end position="343"/>
    </location>
</feature>
<organism evidence="3 4">
    <name type="scientific">Filobasidium floriforme</name>
    <dbReference type="NCBI Taxonomy" id="5210"/>
    <lineage>
        <taxon>Eukaryota</taxon>
        <taxon>Fungi</taxon>
        <taxon>Dikarya</taxon>
        <taxon>Basidiomycota</taxon>
        <taxon>Agaricomycotina</taxon>
        <taxon>Tremellomycetes</taxon>
        <taxon>Filobasidiales</taxon>
        <taxon>Filobasidiaceae</taxon>
        <taxon>Filobasidium</taxon>
    </lineage>
</organism>